<reference evidence="1" key="1">
    <citation type="submission" date="2007-11" db="EMBL/GenBank/DDBJ databases">
        <authorList>
            <person name="Fulton L."/>
            <person name="Clifton S."/>
            <person name="Fulton B."/>
            <person name="Xu J."/>
            <person name="Minx P."/>
            <person name="Pepin K.H."/>
            <person name="Johnson M."/>
            <person name="Thiruvilangam P."/>
            <person name="Bhonagiri V."/>
            <person name="Nash W.E."/>
            <person name="Mardis E.R."/>
            <person name="Wilson R.K."/>
        </authorList>
    </citation>
    <scope>NUCLEOTIDE SEQUENCE [LARGE SCALE GENOMIC DNA]</scope>
    <source>
        <strain evidence="1">DSM 17241</strain>
    </source>
</reference>
<protein>
    <submittedName>
        <fullName evidence="1">Uncharacterized protein</fullName>
    </submittedName>
</protein>
<name>B0P8X4_9FIRM</name>
<organism evidence="1 2">
    <name type="scientific">Anaerotruncus colihominis DSM 17241</name>
    <dbReference type="NCBI Taxonomy" id="445972"/>
    <lineage>
        <taxon>Bacteria</taxon>
        <taxon>Bacillati</taxon>
        <taxon>Bacillota</taxon>
        <taxon>Clostridia</taxon>
        <taxon>Eubacteriales</taxon>
        <taxon>Oscillospiraceae</taxon>
        <taxon>Anaerotruncus</taxon>
    </lineage>
</organism>
<evidence type="ECO:0000313" key="1">
    <source>
        <dbReference type="EMBL" id="EDS12001.1"/>
    </source>
</evidence>
<reference evidence="1" key="2">
    <citation type="submission" date="2013-09" db="EMBL/GenBank/DDBJ databases">
        <title>Draft genome sequence of Anaerotruncus colihominis(DSM 17241).</title>
        <authorList>
            <person name="Sudarsanam P."/>
            <person name="Ley R."/>
            <person name="Guruge J."/>
            <person name="Turnbaugh P.J."/>
            <person name="Mahowald M."/>
            <person name="Liep D."/>
            <person name="Gordon J."/>
        </authorList>
    </citation>
    <scope>NUCLEOTIDE SEQUENCE</scope>
    <source>
        <strain evidence="1">DSM 17241</strain>
    </source>
</reference>
<sequence length="72" mass="8004">MSTLCTVPGAHQNVRYLVRRLTNGFQSGVCSQCDLHAVQAPCPDRPGQSSTFLRLLQDNNRDQAALKEGLRY</sequence>
<gene>
    <name evidence="1" type="ORF">ANACOL_01221</name>
</gene>
<evidence type="ECO:0000313" key="2">
    <source>
        <dbReference type="Proteomes" id="UP000003803"/>
    </source>
</evidence>
<comment type="caution">
    <text evidence="1">The sequence shown here is derived from an EMBL/GenBank/DDBJ whole genome shotgun (WGS) entry which is preliminary data.</text>
</comment>
<accession>B0P8X4</accession>
<dbReference type="HOGENOM" id="CLU_2713510_0_0_9"/>
<dbReference type="EMBL" id="ABGD02000008">
    <property type="protein sequence ID" value="EDS12001.1"/>
    <property type="molecule type" value="Genomic_DNA"/>
</dbReference>
<dbReference type="Proteomes" id="UP000003803">
    <property type="component" value="Unassembled WGS sequence"/>
</dbReference>
<keyword evidence="2" id="KW-1185">Reference proteome</keyword>
<dbReference type="AlphaFoldDB" id="B0P8X4"/>
<proteinExistence type="predicted"/>